<name>A0AAV5RJR8_STABA</name>
<dbReference type="EMBL" id="BTGC01000005">
    <property type="protein sequence ID" value="GMM51312.1"/>
    <property type="molecule type" value="Genomic_DNA"/>
</dbReference>
<dbReference type="Pfam" id="PF20772">
    <property type="entry name" value="TACO1_YebC_N"/>
    <property type="match status" value="1"/>
</dbReference>
<dbReference type="PANTHER" id="PTHR12532">
    <property type="entry name" value="TRANSLATIONAL ACTIVATOR OF CYTOCHROME C OXIDASE 1"/>
    <property type="match status" value="1"/>
</dbReference>
<dbReference type="FunFam" id="1.10.10.200:FF:000002">
    <property type="entry name" value="Probable transcriptional regulatory protein CLM62_37755"/>
    <property type="match status" value="1"/>
</dbReference>
<keyword evidence="6" id="KW-1185">Reference proteome</keyword>
<dbReference type="SUPFAM" id="SSF75625">
    <property type="entry name" value="YebC-like"/>
    <property type="match status" value="1"/>
</dbReference>
<dbReference type="InterPro" id="IPR017856">
    <property type="entry name" value="Integrase-like_N"/>
</dbReference>
<dbReference type="HAMAP" id="MF_00693">
    <property type="entry name" value="Transcrip_reg_TACO1"/>
    <property type="match status" value="1"/>
</dbReference>
<dbReference type="GO" id="GO:0005739">
    <property type="term" value="C:mitochondrion"/>
    <property type="evidence" value="ECO:0007669"/>
    <property type="project" value="UniProtKB-SubCell"/>
</dbReference>
<protein>
    <submittedName>
        <fullName evidence="5">Dpc29 protein</fullName>
    </submittedName>
</protein>
<feature type="domain" description="TACO1/YebC-like second and third" evidence="3">
    <location>
        <begin position="109"/>
        <end position="262"/>
    </location>
</feature>
<sequence>MNSKLSLLSIRFGRKFSTTTPIFAGHAKWQNIKHRKERQDASRSAQNTKMAHKIYIAAKEGGSPDPLKNFRLAMIIESATRASVPKKVIEAAVSRAEKSSTNPADNALSMTYEGMGPGGVAFVVEALTDNKNRTAQQIRAMFQKYKGSLSPTLYMFDRKGWIELPKENITFDNVFDTCADTEGVDDIDEDETTINIYTDPTMLNSVATDVKKYYKISNMGLTYLPKSGQETQMLSSETLGKLENFIIDLEELDDISEIYSNYVRS</sequence>
<accession>A0AAV5RJR8</accession>
<evidence type="ECO:0000313" key="5">
    <source>
        <dbReference type="EMBL" id="GMM51312.1"/>
    </source>
</evidence>
<feature type="domain" description="TACO1/YebC-like N-terminal" evidence="4">
    <location>
        <begin position="28"/>
        <end position="98"/>
    </location>
</feature>
<evidence type="ECO:0000313" key="6">
    <source>
        <dbReference type="Proteomes" id="UP001362899"/>
    </source>
</evidence>
<dbReference type="Gene3D" id="3.30.70.980">
    <property type="match status" value="2"/>
</dbReference>
<reference evidence="5 6" key="1">
    <citation type="journal article" date="2023" name="Elife">
        <title>Identification of key yeast species and microbe-microbe interactions impacting larval growth of Drosophila in the wild.</title>
        <authorList>
            <person name="Mure A."/>
            <person name="Sugiura Y."/>
            <person name="Maeda R."/>
            <person name="Honda K."/>
            <person name="Sakurai N."/>
            <person name="Takahashi Y."/>
            <person name="Watada M."/>
            <person name="Katoh T."/>
            <person name="Gotoh A."/>
            <person name="Gotoh Y."/>
            <person name="Taniguchi I."/>
            <person name="Nakamura K."/>
            <person name="Hayashi T."/>
            <person name="Katayama T."/>
            <person name="Uemura T."/>
            <person name="Hattori Y."/>
        </authorList>
    </citation>
    <scope>NUCLEOTIDE SEQUENCE [LARGE SCALE GENOMIC DNA]</scope>
    <source>
        <strain evidence="5 6">SB-73</strain>
    </source>
</reference>
<dbReference type="Pfam" id="PF01709">
    <property type="entry name" value="Transcrip_reg"/>
    <property type="match status" value="1"/>
</dbReference>
<comment type="caution">
    <text evidence="5">The sequence shown here is derived from an EMBL/GenBank/DDBJ whole genome shotgun (WGS) entry which is preliminary data.</text>
</comment>
<dbReference type="PANTHER" id="PTHR12532:SF0">
    <property type="entry name" value="TRANSLATIONAL ACTIVATOR OF CYTOCHROME C OXIDASE 1"/>
    <property type="match status" value="1"/>
</dbReference>
<evidence type="ECO:0000259" key="4">
    <source>
        <dbReference type="Pfam" id="PF20772"/>
    </source>
</evidence>
<dbReference type="Gene3D" id="1.10.10.200">
    <property type="match status" value="1"/>
</dbReference>
<organism evidence="5 6">
    <name type="scientific">Starmerella bacillaris</name>
    <name type="common">Yeast</name>
    <name type="synonym">Candida zemplinina</name>
    <dbReference type="NCBI Taxonomy" id="1247836"/>
    <lineage>
        <taxon>Eukaryota</taxon>
        <taxon>Fungi</taxon>
        <taxon>Dikarya</taxon>
        <taxon>Ascomycota</taxon>
        <taxon>Saccharomycotina</taxon>
        <taxon>Dipodascomycetes</taxon>
        <taxon>Dipodascales</taxon>
        <taxon>Trichomonascaceae</taxon>
        <taxon>Starmerella</taxon>
    </lineage>
</organism>
<comment type="subcellular location">
    <subcellularLocation>
        <location evidence="1">Mitochondrion</location>
    </subcellularLocation>
</comment>
<evidence type="ECO:0000259" key="3">
    <source>
        <dbReference type="Pfam" id="PF01709"/>
    </source>
</evidence>
<dbReference type="InterPro" id="IPR048300">
    <property type="entry name" value="TACO1_YebC-like_2nd/3rd_dom"/>
</dbReference>
<gene>
    <name evidence="5" type="ORF">DASB73_022700</name>
</gene>
<dbReference type="InterPro" id="IPR002876">
    <property type="entry name" value="Transcrip_reg_TACO1-like"/>
</dbReference>
<dbReference type="InterPro" id="IPR026564">
    <property type="entry name" value="Transcrip_reg_TACO1-like_dom3"/>
</dbReference>
<dbReference type="InterPro" id="IPR049083">
    <property type="entry name" value="TACO1_YebC_N"/>
</dbReference>
<dbReference type="AlphaFoldDB" id="A0AAV5RJR8"/>
<proteinExistence type="inferred from homology"/>
<comment type="similarity">
    <text evidence="2">Belongs to the TACO1 family.</text>
</comment>
<evidence type="ECO:0000256" key="1">
    <source>
        <dbReference type="ARBA" id="ARBA00004173"/>
    </source>
</evidence>
<evidence type="ECO:0000256" key="2">
    <source>
        <dbReference type="ARBA" id="ARBA00008724"/>
    </source>
</evidence>
<dbReference type="InterPro" id="IPR029072">
    <property type="entry name" value="YebC-like"/>
</dbReference>
<dbReference type="Proteomes" id="UP001362899">
    <property type="component" value="Unassembled WGS sequence"/>
</dbReference>